<dbReference type="InterPro" id="IPR022683">
    <property type="entry name" value="Calpain_III"/>
</dbReference>
<dbReference type="InterPro" id="IPR001300">
    <property type="entry name" value="Peptidase_C2_calpain_cat"/>
</dbReference>
<sequence>MAKSETCLVNLHYQDGSEGSPSNPAKFKNQDFAQIKADCLRKGELFVDNEFPPNGLSLGDLPDMSSSQEIKMVCHDLTLDKATWVSKTFLLIANDNDNYVPHLGRTISFLLLTGNCWFLSAISALTFQENLMAQVVPMDQSFENYAGIFHFRFWRFGKWVDVVIDDNLPTIKKRLLFVSSKCGNEFWAPLLEKAYAKLCGSYADMYAGFPSEACKDFTGGVNQTYNLKEMNSAGHGDLWLTLNRATRCQSLICCWTYHEEGALVSDTGLVNGHAYSITGVTKVELNGSKVRLVRVMNPWGQQEWNGKWSDKSDLWDRVSPEVRKKCFNHDDGEFWMQMEDFCSYFAYVSICCETPNFLDGDLKCQWNCMIYDGNWVAGKSAGGNVKHSTFATNPQYRIQVTVIDKKEPGDKNIVLSLMQKPQEGNHIDIPLYFCQTPKRRLQQDFFQRNSPVKAEKTYRSERDHIELHSLEPGEYVIIPSTKEPNITADFALAVYTKTDE</sequence>
<keyword evidence="3" id="KW-0378">Hydrolase</keyword>
<evidence type="ECO:0000259" key="4">
    <source>
        <dbReference type="PROSITE" id="PS50203"/>
    </source>
</evidence>
<dbReference type="Pfam" id="PF00648">
    <property type="entry name" value="Peptidase_C2"/>
    <property type="match status" value="1"/>
</dbReference>
<dbReference type="GO" id="GO:0006508">
    <property type="term" value="P:proteolysis"/>
    <property type="evidence" value="ECO:0007669"/>
    <property type="project" value="UniProtKB-KW"/>
</dbReference>
<dbReference type="CDD" id="cd00044">
    <property type="entry name" value="CysPc"/>
    <property type="match status" value="1"/>
</dbReference>
<evidence type="ECO:0000313" key="5">
    <source>
        <dbReference type="Ensembl" id="ENSPNYP00000022626.1"/>
    </source>
</evidence>
<dbReference type="SMART" id="SM00720">
    <property type="entry name" value="calpain_III"/>
    <property type="match status" value="1"/>
</dbReference>
<dbReference type="SMART" id="SM00230">
    <property type="entry name" value="CysPc"/>
    <property type="match status" value="1"/>
</dbReference>
<feature type="active site" evidence="2 3">
    <location>
        <position position="116"/>
    </location>
</feature>
<dbReference type="PROSITE" id="PS50203">
    <property type="entry name" value="CALPAIN_CAT"/>
    <property type="match status" value="1"/>
</dbReference>
<dbReference type="PANTHER" id="PTHR10183:SF302">
    <property type="entry name" value="CALPAIN-14"/>
    <property type="match status" value="1"/>
</dbReference>
<feature type="active site" evidence="2 3">
    <location>
        <position position="273"/>
    </location>
</feature>
<dbReference type="GO" id="GO:0005737">
    <property type="term" value="C:cytoplasm"/>
    <property type="evidence" value="ECO:0007669"/>
    <property type="project" value="TreeGrafter"/>
</dbReference>
<dbReference type="GeneTree" id="ENSGT00940000160421"/>
<comment type="similarity">
    <text evidence="1">Belongs to the peptidase C2 family.</text>
</comment>
<dbReference type="GO" id="GO:0004198">
    <property type="term" value="F:calcium-dependent cysteine-type endopeptidase activity"/>
    <property type="evidence" value="ECO:0007669"/>
    <property type="project" value="InterPro"/>
</dbReference>
<dbReference type="Gene3D" id="3.90.70.10">
    <property type="entry name" value="Cysteine proteinases"/>
    <property type="match status" value="1"/>
</dbReference>
<dbReference type="Ensembl" id="ENSPNYT00000023180.1">
    <property type="protein sequence ID" value="ENSPNYP00000022626.1"/>
    <property type="gene ID" value="ENSPNYG00000017051.1"/>
</dbReference>
<protein>
    <submittedName>
        <fullName evidence="5">Calpain-8-like</fullName>
    </submittedName>
</protein>
<dbReference type="InterPro" id="IPR022684">
    <property type="entry name" value="Calpain_cysteine_protease"/>
</dbReference>
<dbReference type="InterPro" id="IPR022682">
    <property type="entry name" value="Calpain_domain_III"/>
</dbReference>
<proteinExistence type="inferred from homology"/>
<dbReference type="Gene3D" id="2.60.120.380">
    <property type="match status" value="1"/>
</dbReference>
<reference evidence="5" key="1">
    <citation type="submission" date="2023-09" db="UniProtKB">
        <authorList>
            <consortium name="Ensembl"/>
        </authorList>
    </citation>
    <scope>IDENTIFICATION</scope>
</reference>
<dbReference type="FunFam" id="3.90.70.10:FF:000054">
    <property type="entry name" value="Calpain 14"/>
    <property type="match status" value="1"/>
</dbReference>
<evidence type="ECO:0000256" key="1">
    <source>
        <dbReference type="ARBA" id="ARBA00007623"/>
    </source>
</evidence>
<feature type="active site" evidence="2 3">
    <location>
        <position position="297"/>
    </location>
</feature>
<accession>A0A3B4GMN4</accession>
<keyword evidence="3" id="KW-0788">Thiol protease</keyword>
<dbReference type="PANTHER" id="PTHR10183">
    <property type="entry name" value="CALPAIN"/>
    <property type="match status" value="1"/>
</dbReference>
<feature type="domain" description="Calpain catalytic" evidence="4">
    <location>
        <begin position="45"/>
        <end position="354"/>
    </location>
</feature>
<dbReference type="InterPro" id="IPR038765">
    <property type="entry name" value="Papain-like_cys_pep_sf"/>
</dbReference>
<dbReference type="STRING" id="303518.ENSPNYP00000022626"/>
<organism evidence="5">
    <name type="scientific">Pundamilia nyererei</name>
    <dbReference type="NCBI Taxonomy" id="303518"/>
    <lineage>
        <taxon>Eukaryota</taxon>
        <taxon>Metazoa</taxon>
        <taxon>Chordata</taxon>
        <taxon>Craniata</taxon>
        <taxon>Vertebrata</taxon>
        <taxon>Euteleostomi</taxon>
        <taxon>Actinopterygii</taxon>
        <taxon>Neopterygii</taxon>
        <taxon>Teleostei</taxon>
        <taxon>Neoteleostei</taxon>
        <taxon>Acanthomorphata</taxon>
        <taxon>Ovalentaria</taxon>
        <taxon>Cichlomorphae</taxon>
        <taxon>Cichliformes</taxon>
        <taxon>Cichlidae</taxon>
        <taxon>African cichlids</taxon>
        <taxon>Pseudocrenilabrinae</taxon>
        <taxon>Haplochromini</taxon>
        <taxon>Pundamilia</taxon>
    </lineage>
</organism>
<dbReference type="SUPFAM" id="SSF54001">
    <property type="entry name" value="Cysteine proteinases"/>
    <property type="match status" value="1"/>
</dbReference>
<dbReference type="Pfam" id="PF01067">
    <property type="entry name" value="Calpain_III"/>
    <property type="match status" value="1"/>
</dbReference>
<dbReference type="AlphaFoldDB" id="A0A3B4GMN4"/>
<dbReference type="PRINTS" id="PR00704">
    <property type="entry name" value="CALPAIN"/>
</dbReference>
<name>A0A3B4GMN4_9CICH</name>
<keyword evidence="3" id="KW-0645">Protease</keyword>
<dbReference type="SUPFAM" id="SSF49758">
    <property type="entry name" value="Calpain large subunit, middle domain (domain III)"/>
    <property type="match status" value="1"/>
</dbReference>
<evidence type="ECO:0000256" key="3">
    <source>
        <dbReference type="PROSITE-ProRule" id="PRU00239"/>
    </source>
</evidence>
<dbReference type="InterPro" id="IPR036213">
    <property type="entry name" value="Calpain_III_sf"/>
</dbReference>
<evidence type="ECO:0000256" key="2">
    <source>
        <dbReference type="PIRSR" id="PIRSR622684-1"/>
    </source>
</evidence>